<keyword evidence="2 5" id="KW-0812">Transmembrane</keyword>
<evidence type="ECO:0000256" key="1">
    <source>
        <dbReference type="ARBA" id="ARBA00004141"/>
    </source>
</evidence>
<dbReference type="Pfam" id="PF05105">
    <property type="entry name" value="Phage_holin_4_1"/>
    <property type="match status" value="1"/>
</dbReference>
<accession>A0AAW5JNI9</accession>
<keyword evidence="4 5" id="KW-0472">Membrane</keyword>
<comment type="subcellular location">
    <subcellularLocation>
        <location evidence="1">Membrane</location>
        <topology evidence="1">Multi-pass membrane protein</topology>
    </subcellularLocation>
</comment>
<dbReference type="EMBL" id="JANFYS010000002">
    <property type="protein sequence ID" value="MCQ4769198.1"/>
    <property type="molecule type" value="Genomic_DNA"/>
</dbReference>
<evidence type="ECO:0000256" key="2">
    <source>
        <dbReference type="ARBA" id="ARBA00022692"/>
    </source>
</evidence>
<organism evidence="6 7">
    <name type="scientific">Intestinimonas massiliensis</name>
    <name type="common">ex Afouda et al. 2020</name>
    <dbReference type="NCBI Taxonomy" id="1673721"/>
    <lineage>
        <taxon>Bacteria</taxon>
        <taxon>Bacillati</taxon>
        <taxon>Bacillota</taxon>
        <taxon>Clostridia</taxon>
        <taxon>Eubacteriales</taxon>
        <taxon>Intestinimonas</taxon>
    </lineage>
</organism>
<name>A0AAW5JNI9_9FIRM</name>
<comment type="caution">
    <text evidence="6">The sequence shown here is derived from an EMBL/GenBank/DDBJ whole genome shotgun (WGS) entry which is preliminary data.</text>
</comment>
<evidence type="ECO:0000313" key="6">
    <source>
        <dbReference type="EMBL" id="MCQ4769198.1"/>
    </source>
</evidence>
<evidence type="ECO:0000256" key="4">
    <source>
        <dbReference type="ARBA" id="ARBA00023136"/>
    </source>
</evidence>
<reference evidence="6" key="1">
    <citation type="submission" date="2022-06" db="EMBL/GenBank/DDBJ databases">
        <title>Isolation of gut microbiota from human fecal samples.</title>
        <authorList>
            <person name="Pamer E.G."/>
            <person name="Barat B."/>
            <person name="Waligurski E."/>
            <person name="Medina S."/>
            <person name="Paddock L."/>
            <person name="Mostad J."/>
        </authorList>
    </citation>
    <scope>NUCLEOTIDE SEQUENCE</scope>
    <source>
        <strain evidence="6">DFI.9.91</strain>
    </source>
</reference>
<dbReference type="GO" id="GO:0016020">
    <property type="term" value="C:membrane"/>
    <property type="evidence" value="ECO:0007669"/>
    <property type="project" value="UniProtKB-SubCell"/>
</dbReference>
<evidence type="ECO:0000256" key="5">
    <source>
        <dbReference type="SAM" id="Phobius"/>
    </source>
</evidence>
<feature type="transmembrane region" description="Helical" evidence="5">
    <location>
        <begin position="12"/>
        <end position="31"/>
    </location>
</feature>
<dbReference type="InterPro" id="IPR006480">
    <property type="entry name" value="Phage_holin_4_1"/>
</dbReference>
<protein>
    <submittedName>
        <fullName evidence="6">Phage holin family protein</fullName>
    </submittedName>
</protein>
<sequence>MNREQWLRTKDLVLAGAAAAGSAAVNALGGWDRALQTLLFCMVLDYLTGLVVAGVFRRSDKSGDGALDSRAGFRGLCKKGAELALVLVAVRLDLLVEETYARTAVLLFLIGNEGLSVLENLGLMGAPYPAFLKNALSVLREQGDRGKA</sequence>
<proteinExistence type="predicted"/>
<keyword evidence="3 5" id="KW-1133">Transmembrane helix</keyword>
<dbReference type="AlphaFoldDB" id="A0AAW5JNI9"/>
<evidence type="ECO:0000256" key="3">
    <source>
        <dbReference type="ARBA" id="ARBA00022989"/>
    </source>
</evidence>
<dbReference type="NCBIfam" id="TIGR01593">
    <property type="entry name" value="holin_tox_secr"/>
    <property type="match status" value="1"/>
</dbReference>
<feature type="transmembrane region" description="Helical" evidence="5">
    <location>
        <begin position="37"/>
        <end position="56"/>
    </location>
</feature>
<dbReference type="RefSeq" id="WP_256303036.1">
    <property type="nucleotide sequence ID" value="NZ_JANFYS010000002.1"/>
</dbReference>
<evidence type="ECO:0000313" key="7">
    <source>
        <dbReference type="Proteomes" id="UP001204562"/>
    </source>
</evidence>
<dbReference type="Proteomes" id="UP001204562">
    <property type="component" value="Unassembled WGS sequence"/>
</dbReference>
<gene>
    <name evidence="6" type="ORF">NE579_01790</name>
</gene>